<dbReference type="InterPro" id="IPR028098">
    <property type="entry name" value="Glyco_trans_4-like_N"/>
</dbReference>
<dbReference type="InterPro" id="IPR001296">
    <property type="entry name" value="Glyco_trans_1"/>
</dbReference>
<feature type="domain" description="Glycosyl transferase family 1" evidence="1">
    <location>
        <begin position="196"/>
        <end position="355"/>
    </location>
</feature>
<organism evidence="3 4">
    <name type="scientific">Duganella callida</name>
    <dbReference type="NCBI Taxonomy" id="2561932"/>
    <lineage>
        <taxon>Bacteria</taxon>
        <taxon>Pseudomonadati</taxon>
        <taxon>Pseudomonadota</taxon>
        <taxon>Betaproteobacteria</taxon>
        <taxon>Burkholderiales</taxon>
        <taxon>Oxalobacteraceae</taxon>
        <taxon>Telluria group</taxon>
        <taxon>Duganella</taxon>
    </lineage>
</organism>
<dbReference type="SUPFAM" id="SSF53756">
    <property type="entry name" value="UDP-Glycosyltransferase/glycogen phosphorylase"/>
    <property type="match status" value="1"/>
</dbReference>
<name>A0A4Y9SBT0_9BURK</name>
<dbReference type="Gene3D" id="3.40.50.2000">
    <property type="entry name" value="Glycogen Phosphorylase B"/>
    <property type="match status" value="2"/>
</dbReference>
<sequence>MSAVPPLVLHVIHHLQMGGLENGLVNLINHMPPSRYRHAIVCVEDYSDFRQRIRRPEVEVYALHRSRIGVWQMRKELYQLFRRLRPAIVHSRNMSGLDALLPARLAGVPCRVHGEHGWDVGDLKGERWKPTLLRRLHAPLVSGYVTVSRDLETYLAERVGIGRGRISQVYNGVDTDRFVPRPGRDLSALPDGFADEGCFIAGTVGRLQAVKDQATLVRAFAAVLKTAPDVAAGMRLVIVGDGALAQPLRALVEELGIGSQVWFAGASNDVPRIMAGFDVFVLPSLSEGISNTILEAMACGLPVLATAAGGNVELVQEDYSGRLFQPGDTRALGGLLTDYARTPALCRQHGEQARQAAVERFSLSAMVNNYMAVYEKLAAPR</sequence>
<evidence type="ECO:0000259" key="2">
    <source>
        <dbReference type="Pfam" id="PF13439"/>
    </source>
</evidence>
<dbReference type="OrthoDB" id="9813211at2"/>
<gene>
    <name evidence="3" type="ORF">E4L98_16455</name>
</gene>
<dbReference type="EMBL" id="SPVG01000169">
    <property type="protein sequence ID" value="TFW19389.1"/>
    <property type="molecule type" value="Genomic_DNA"/>
</dbReference>
<evidence type="ECO:0000259" key="1">
    <source>
        <dbReference type="Pfam" id="PF00534"/>
    </source>
</evidence>
<dbReference type="Pfam" id="PF00534">
    <property type="entry name" value="Glycos_transf_1"/>
    <property type="match status" value="1"/>
</dbReference>
<proteinExistence type="predicted"/>
<keyword evidence="4" id="KW-1185">Reference proteome</keyword>
<keyword evidence="3" id="KW-0808">Transferase</keyword>
<accession>A0A4Y9SBT0</accession>
<comment type="caution">
    <text evidence="3">The sequence shown here is derived from an EMBL/GenBank/DDBJ whole genome shotgun (WGS) entry which is preliminary data.</text>
</comment>
<dbReference type="GO" id="GO:0016757">
    <property type="term" value="F:glycosyltransferase activity"/>
    <property type="evidence" value="ECO:0007669"/>
    <property type="project" value="InterPro"/>
</dbReference>
<dbReference type="InterPro" id="IPR017522">
    <property type="entry name" value="Sugar_tfrase_PEP-CTERM_Stp2"/>
</dbReference>
<dbReference type="Pfam" id="PF13439">
    <property type="entry name" value="Glyco_transf_4"/>
    <property type="match status" value="1"/>
</dbReference>
<protein>
    <submittedName>
        <fullName evidence="3">TIGR03088 family PEP-CTERM/XrtA system glycosyltransferase</fullName>
    </submittedName>
</protein>
<evidence type="ECO:0000313" key="4">
    <source>
        <dbReference type="Proteomes" id="UP000297729"/>
    </source>
</evidence>
<dbReference type="AlphaFoldDB" id="A0A4Y9SBT0"/>
<feature type="domain" description="Glycosyltransferase subfamily 4-like N-terminal" evidence="2">
    <location>
        <begin position="17"/>
        <end position="177"/>
    </location>
</feature>
<dbReference type="PANTHER" id="PTHR12526">
    <property type="entry name" value="GLYCOSYLTRANSFERASE"/>
    <property type="match status" value="1"/>
</dbReference>
<dbReference type="Proteomes" id="UP000297729">
    <property type="component" value="Unassembled WGS sequence"/>
</dbReference>
<dbReference type="NCBIfam" id="TIGR03088">
    <property type="entry name" value="stp2"/>
    <property type="match status" value="1"/>
</dbReference>
<dbReference type="RefSeq" id="WP_135202634.1">
    <property type="nucleotide sequence ID" value="NZ_SPVG01000169.1"/>
</dbReference>
<reference evidence="3 4" key="1">
    <citation type="submission" date="2019-03" db="EMBL/GenBank/DDBJ databases">
        <title>Draft Genome Sequence of Duganella callidus sp. nov., a Novel Duganella Species Isolated from Cultivated Soil.</title>
        <authorList>
            <person name="Raths R."/>
            <person name="Peta V."/>
            <person name="Bucking H."/>
        </authorList>
    </citation>
    <scope>NUCLEOTIDE SEQUENCE [LARGE SCALE GENOMIC DNA]</scope>
    <source>
        <strain evidence="3 4">DN04</strain>
    </source>
</reference>
<evidence type="ECO:0000313" key="3">
    <source>
        <dbReference type="EMBL" id="TFW19389.1"/>
    </source>
</evidence>